<dbReference type="PANTHER" id="PTHR35147:SF1">
    <property type="entry name" value="CHEMORECEPTOR GLUTAMINE DEAMIDASE CHED-RELATED"/>
    <property type="match status" value="1"/>
</dbReference>
<name>A0A8J7U5W8_9BACT</name>
<dbReference type="CDD" id="cd16352">
    <property type="entry name" value="CheD"/>
    <property type="match status" value="1"/>
</dbReference>
<comment type="caution">
    <text evidence="4">The sequence shown here is derived from an EMBL/GenBank/DDBJ whole genome shotgun (WGS) entry which is preliminary data.</text>
</comment>
<dbReference type="PANTHER" id="PTHR35147">
    <property type="entry name" value="CHEMORECEPTOR GLUTAMINE DEAMIDASE CHED-RELATED"/>
    <property type="match status" value="1"/>
</dbReference>
<keyword evidence="1 3" id="KW-0145">Chemotaxis</keyword>
<organism evidence="4 5">
    <name type="scientific">Acanthopleuribacter pedis</name>
    <dbReference type="NCBI Taxonomy" id="442870"/>
    <lineage>
        <taxon>Bacteria</taxon>
        <taxon>Pseudomonadati</taxon>
        <taxon>Acidobacteriota</taxon>
        <taxon>Holophagae</taxon>
        <taxon>Acanthopleuribacterales</taxon>
        <taxon>Acanthopleuribacteraceae</taxon>
        <taxon>Acanthopleuribacter</taxon>
    </lineage>
</organism>
<sequence>MKQYQCTRREPDSSFVKPGFGLVPHVSERLWTVVGASVVVTLHDHARTLGGMNHYFRPIRVAGQPATSIYAAPALAWLIRQFLQAGSRREDLEAQIFGGAENRNAADYEPGLGNENVRAGREILQQQGIEIGTMDVGGFRGRKIVFNCRTGESIVARVDRIRSSDWYPRLGRPST</sequence>
<evidence type="ECO:0000313" key="4">
    <source>
        <dbReference type="EMBL" id="MBO1321284.1"/>
    </source>
</evidence>
<keyword evidence="5" id="KW-1185">Reference proteome</keyword>
<protein>
    <recommendedName>
        <fullName evidence="3">Probable chemoreceptor glutamine deamidase CheD</fullName>
        <ecNumber evidence="3">3.5.1.44</ecNumber>
    </recommendedName>
</protein>
<dbReference type="SUPFAM" id="SSF64438">
    <property type="entry name" value="CNF1/YfiH-like putative cysteine hydrolases"/>
    <property type="match status" value="1"/>
</dbReference>
<dbReference type="GO" id="GO:0050568">
    <property type="term" value="F:protein-glutamine glutaminase activity"/>
    <property type="evidence" value="ECO:0007669"/>
    <property type="project" value="UniProtKB-UniRule"/>
</dbReference>
<dbReference type="InterPro" id="IPR011324">
    <property type="entry name" value="Cytotoxic_necrot_fac-like_cat"/>
</dbReference>
<evidence type="ECO:0000256" key="2">
    <source>
        <dbReference type="ARBA" id="ARBA00022801"/>
    </source>
</evidence>
<gene>
    <name evidence="3" type="primary">cheD</name>
    <name evidence="4" type="ORF">J3U88_22580</name>
</gene>
<dbReference type="AlphaFoldDB" id="A0A8J7U5W8"/>
<keyword evidence="2 3" id="KW-0378">Hydrolase</keyword>
<dbReference type="EMBL" id="JAFREP010000023">
    <property type="protein sequence ID" value="MBO1321284.1"/>
    <property type="molecule type" value="Genomic_DNA"/>
</dbReference>
<proteinExistence type="inferred from homology"/>
<evidence type="ECO:0000313" key="5">
    <source>
        <dbReference type="Proteomes" id="UP000664417"/>
    </source>
</evidence>
<evidence type="ECO:0000256" key="3">
    <source>
        <dbReference type="HAMAP-Rule" id="MF_01440"/>
    </source>
</evidence>
<dbReference type="InterPro" id="IPR038592">
    <property type="entry name" value="CheD-like_sf"/>
</dbReference>
<dbReference type="EC" id="3.5.1.44" evidence="3"/>
<comment type="function">
    <text evidence="3">Probably deamidates glutamine residues to glutamate on methyl-accepting chemotaxis receptors (MCPs), playing an important role in chemotaxis.</text>
</comment>
<dbReference type="HAMAP" id="MF_01440">
    <property type="entry name" value="CheD"/>
    <property type="match status" value="1"/>
</dbReference>
<comment type="catalytic activity">
    <reaction evidence="3">
        <text>L-glutaminyl-[protein] + H2O = L-glutamyl-[protein] + NH4(+)</text>
        <dbReference type="Rhea" id="RHEA:16441"/>
        <dbReference type="Rhea" id="RHEA-COMP:10207"/>
        <dbReference type="Rhea" id="RHEA-COMP:10208"/>
        <dbReference type="ChEBI" id="CHEBI:15377"/>
        <dbReference type="ChEBI" id="CHEBI:28938"/>
        <dbReference type="ChEBI" id="CHEBI:29973"/>
        <dbReference type="ChEBI" id="CHEBI:30011"/>
        <dbReference type="EC" id="3.5.1.44"/>
    </reaction>
</comment>
<dbReference type="Gene3D" id="3.30.1330.200">
    <property type="match status" value="1"/>
</dbReference>
<dbReference type="GO" id="GO:0006935">
    <property type="term" value="P:chemotaxis"/>
    <property type="evidence" value="ECO:0007669"/>
    <property type="project" value="UniProtKB-UniRule"/>
</dbReference>
<dbReference type="RefSeq" id="WP_207861259.1">
    <property type="nucleotide sequence ID" value="NZ_JAFREP010000023.1"/>
</dbReference>
<evidence type="ECO:0000256" key="1">
    <source>
        <dbReference type="ARBA" id="ARBA00022500"/>
    </source>
</evidence>
<dbReference type="InterPro" id="IPR005659">
    <property type="entry name" value="Chemorcpt_Glu_NH3ase_CheD"/>
</dbReference>
<accession>A0A8J7U5W8</accession>
<reference evidence="4" key="1">
    <citation type="submission" date="2021-03" db="EMBL/GenBank/DDBJ databases">
        <authorList>
            <person name="Wang G."/>
        </authorList>
    </citation>
    <scope>NUCLEOTIDE SEQUENCE</scope>
    <source>
        <strain evidence="4">KCTC 12899</strain>
    </source>
</reference>
<comment type="similarity">
    <text evidence="3">Belongs to the CheD family.</text>
</comment>
<dbReference type="Pfam" id="PF03975">
    <property type="entry name" value="CheD"/>
    <property type="match status" value="1"/>
</dbReference>
<dbReference type="Proteomes" id="UP000664417">
    <property type="component" value="Unassembled WGS sequence"/>
</dbReference>